<evidence type="ECO:0000256" key="6">
    <source>
        <dbReference type="ARBA" id="ARBA00023239"/>
    </source>
</evidence>
<dbReference type="PROSITE" id="PS00868">
    <property type="entry name" value="CYS_MET_METAB_PP"/>
    <property type="match status" value="1"/>
</dbReference>
<sequence length="438" mass="49110">MMKKSYQDIEHKRTDGSIWLNDLQRKRESGPKLQNKRYSNFGDATKSVHAGQYDDPQTGALGTPIYQCSTFYLNESSYEAIEEGRGRDEMIYTRYGNPSQWSVQEKISSLENAESSIVFSSGMAAISSTLLAILDKGSHIVSSRDIYGGTYNFLYEDLDRYGMSVTFTSPTNIKEIEAAIQENTKVLYFEALTNPLLKITPIKELVALGKKYNLRVIIDNTFLTPYNVKMLDLGVDLVVNSATKYLNGHSDLIGGTVSGSRKLVDRIWPQMLKNGGSLDPHACFLLERSLKTFALRMRTHNSNAIELANYLENHSKIKRVYYPGLASHEQHTLAQDQMKEKYSGMISFEIEGGDENAHKLLSFLKLPKEATSLGGVESLISLPYNTSQASLTKEQQKAIGINDGLIRLSVGVEDINDLKNDFKQAITNVFKKELSYAE</sequence>
<dbReference type="EMBL" id="JBHTJM010000008">
    <property type="protein sequence ID" value="MFD0963873.1"/>
    <property type="molecule type" value="Genomic_DNA"/>
</dbReference>
<dbReference type="EC" id="4.4.1.13" evidence="2"/>
<comment type="cofactor">
    <cofactor evidence="1 7">
        <name>pyridoxal 5'-phosphate</name>
        <dbReference type="ChEBI" id="CHEBI:597326"/>
    </cofactor>
</comment>
<evidence type="ECO:0000313" key="9">
    <source>
        <dbReference type="Proteomes" id="UP001596997"/>
    </source>
</evidence>
<dbReference type="PANTHER" id="PTHR11808:SF50">
    <property type="entry name" value="CYSTATHIONINE BETA-LYASE"/>
    <property type="match status" value="1"/>
</dbReference>
<dbReference type="CDD" id="cd00614">
    <property type="entry name" value="CGS_like"/>
    <property type="match status" value="1"/>
</dbReference>
<keyword evidence="9" id="KW-1185">Reference proteome</keyword>
<accession>A0ABW3I242</accession>
<keyword evidence="6" id="KW-0456">Lyase</keyword>
<evidence type="ECO:0000256" key="1">
    <source>
        <dbReference type="ARBA" id="ARBA00001933"/>
    </source>
</evidence>
<organism evidence="8 9">
    <name type="scientific">Pseudofulvibacter geojedonensis</name>
    <dbReference type="NCBI Taxonomy" id="1123758"/>
    <lineage>
        <taxon>Bacteria</taxon>
        <taxon>Pseudomonadati</taxon>
        <taxon>Bacteroidota</taxon>
        <taxon>Flavobacteriia</taxon>
        <taxon>Flavobacteriales</taxon>
        <taxon>Flavobacteriaceae</taxon>
        <taxon>Pseudofulvibacter</taxon>
    </lineage>
</organism>
<dbReference type="PIRSF" id="PIRSF001434">
    <property type="entry name" value="CGS"/>
    <property type="match status" value="1"/>
</dbReference>
<dbReference type="InterPro" id="IPR000277">
    <property type="entry name" value="Cys/Met-Metab_PyrdxlP-dep_enz"/>
</dbReference>
<comment type="similarity">
    <text evidence="7">Belongs to the trans-sulfuration enzymes family.</text>
</comment>
<evidence type="ECO:0000256" key="3">
    <source>
        <dbReference type="ARBA" id="ARBA00022605"/>
    </source>
</evidence>
<dbReference type="InterPro" id="IPR015424">
    <property type="entry name" value="PyrdxlP-dep_Trfase"/>
</dbReference>
<dbReference type="Gene3D" id="3.90.1150.10">
    <property type="entry name" value="Aspartate Aminotransferase, domain 1"/>
    <property type="match status" value="1"/>
</dbReference>
<dbReference type="Gene3D" id="3.40.640.10">
    <property type="entry name" value="Type I PLP-dependent aspartate aminotransferase-like (Major domain)"/>
    <property type="match status" value="1"/>
</dbReference>
<comment type="caution">
    <text evidence="8">The sequence shown here is derived from an EMBL/GenBank/DDBJ whole genome shotgun (WGS) entry which is preliminary data.</text>
</comment>
<dbReference type="Proteomes" id="UP001596997">
    <property type="component" value="Unassembled WGS sequence"/>
</dbReference>
<reference evidence="9" key="1">
    <citation type="journal article" date="2019" name="Int. J. Syst. Evol. Microbiol.">
        <title>The Global Catalogue of Microorganisms (GCM) 10K type strain sequencing project: providing services to taxonomists for standard genome sequencing and annotation.</title>
        <authorList>
            <consortium name="The Broad Institute Genomics Platform"/>
            <consortium name="The Broad Institute Genome Sequencing Center for Infectious Disease"/>
            <person name="Wu L."/>
            <person name="Ma J."/>
        </authorList>
    </citation>
    <scope>NUCLEOTIDE SEQUENCE [LARGE SCALE GENOMIC DNA]</scope>
    <source>
        <strain evidence="9">CCUG 62114</strain>
    </source>
</reference>
<gene>
    <name evidence="8" type="ORF">ACFQ1O_07630</name>
</gene>
<dbReference type="SUPFAM" id="SSF53383">
    <property type="entry name" value="PLP-dependent transferases"/>
    <property type="match status" value="1"/>
</dbReference>
<evidence type="ECO:0000256" key="2">
    <source>
        <dbReference type="ARBA" id="ARBA00012224"/>
    </source>
</evidence>
<evidence type="ECO:0000256" key="4">
    <source>
        <dbReference type="ARBA" id="ARBA00022898"/>
    </source>
</evidence>
<dbReference type="InterPro" id="IPR015422">
    <property type="entry name" value="PyrdxlP-dep_Trfase_small"/>
</dbReference>
<keyword evidence="4 7" id="KW-0663">Pyridoxal phosphate</keyword>
<dbReference type="PANTHER" id="PTHR11808">
    <property type="entry name" value="TRANS-SULFURATION ENZYME FAMILY MEMBER"/>
    <property type="match status" value="1"/>
</dbReference>
<dbReference type="RefSeq" id="WP_377715034.1">
    <property type="nucleotide sequence ID" value="NZ_JBHTJM010000008.1"/>
</dbReference>
<proteinExistence type="inferred from homology"/>
<evidence type="ECO:0000256" key="5">
    <source>
        <dbReference type="ARBA" id="ARBA00023167"/>
    </source>
</evidence>
<dbReference type="Pfam" id="PF01053">
    <property type="entry name" value="Cys_Met_Meta_PP"/>
    <property type="match status" value="1"/>
</dbReference>
<dbReference type="InterPro" id="IPR015421">
    <property type="entry name" value="PyrdxlP-dep_Trfase_major"/>
</dbReference>
<name>A0ABW3I242_9FLAO</name>
<dbReference type="InterPro" id="IPR054542">
    <property type="entry name" value="Cys_met_metab_PP"/>
</dbReference>
<evidence type="ECO:0000256" key="7">
    <source>
        <dbReference type="RuleBase" id="RU362118"/>
    </source>
</evidence>
<keyword evidence="5" id="KW-0486">Methionine biosynthesis</keyword>
<keyword evidence="3" id="KW-0028">Amino-acid biosynthesis</keyword>
<evidence type="ECO:0000313" key="8">
    <source>
        <dbReference type="EMBL" id="MFD0963873.1"/>
    </source>
</evidence>
<protein>
    <recommendedName>
        <fullName evidence="2">cysteine-S-conjugate beta-lyase</fullName>
        <ecNumber evidence="2">4.4.1.13</ecNumber>
    </recommendedName>
</protein>